<sequence>MTRWCLLTSLAAALAVAAPATSAPGARLPGCGAPGPASTSPPTGPATVDSPRACRAGGPALESDKIAFTPSGYHHLGAGTRGEWGGVSGRFSVVDGSVRPQTYDFVVGRFMAKRDLGGGRIAWLEAGWSETGWASPGRQHIYTFDTNTNRWQFYDQYAVRPGDQVWLDISTDRNGIWRAWLWWNNRWNLLTQQQLPLGPVARIEQYVEVHVDPSRQAKLDLPKVAVDNVRLRPVGGGPARYWREDVATETAAPSRGGFCLDWKTRYDTWTAGDCPDDDD</sequence>
<evidence type="ECO:0000313" key="4">
    <source>
        <dbReference type="Proteomes" id="UP001597183"/>
    </source>
</evidence>
<dbReference type="RefSeq" id="WP_317789130.1">
    <property type="nucleotide sequence ID" value="NZ_AP028461.1"/>
</dbReference>
<evidence type="ECO:0000256" key="1">
    <source>
        <dbReference type="SAM" id="MobiDB-lite"/>
    </source>
</evidence>
<dbReference type="Proteomes" id="UP001597183">
    <property type="component" value="Unassembled WGS sequence"/>
</dbReference>
<name>A0ABW4AL63_9ACTN</name>
<proteinExistence type="predicted"/>
<dbReference type="EMBL" id="JBHTMK010000049">
    <property type="protein sequence ID" value="MFD1370911.1"/>
    <property type="molecule type" value="Genomic_DNA"/>
</dbReference>
<feature type="chain" id="PRO_5046047322" evidence="2">
    <location>
        <begin position="23"/>
        <end position="279"/>
    </location>
</feature>
<reference evidence="4" key="1">
    <citation type="journal article" date="2019" name="Int. J. Syst. Evol. Microbiol.">
        <title>The Global Catalogue of Microorganisms (GCM) 10K type strain sequencing project: providing services to taxonomists for standard genome sequencing and annotation.</title>
        <authorList>
            <consortium name="The Broad Institute Genomics Platform"/>
            <consortium name="The Broad Institute Genome Sequencing Center for Infectious Disease"/>
            <person name="Wu L."/>
            <person name="Ma J."/>
        </authorList>
    </citation>
    <scope>NUCLEOTIDE SEQUENCE [LARGE SCALE GENOMIC DNA]</scope>
    <source>
        <strain evidence="4">CCM 7526</strain>
    </source>
</reference>
<feature type="region of interest" description="Disordered" evidence="1">
    <location>
        <begin position="31"/>
        <end position="55"/>
    </location>
</feature>
<feature type="signal peptide" evidence="2">
    <location>
        <begin position="1"/>
        <end position="22"/>
    </location>
</feature>
<comment type="caution">
    <text evidence="3">The sequence shown here is derived from an EMBL/GenBank/DDBJ whole genome shotgun (WGS) entry which is preliminary data.</text>
</comment>
<organism evidence="3 4">
    <name type="scientific">Actinoplanes sichuanensis</name>
    <dbReference type="NCBI Taxonomy" id="512349"/>
    <lineage>
        <taxon>Bacteria</taxon>
        <taxon>Bacillati</taxon>
        <taxon>Actinomycetota</taxon>
        <taxon>Actinomycetes</taxon>
        <taxon>Micromonosporales</taxon>
        <taxon>Micromonosporaceae</taxon>
        <taxon>Actinoplanes</taxon>
    </lineage>
</organism>
<accession>A0ABW4AL63</accession>
<keyword evidence="4" id="KW-1185">Reference proteome</keyword>
<feature type="compositionally biased region" description="Low complexity" evidence="1">
    <location>
        <begin position="34"/>
        <end position="47"/>
    </location>
</feature>
<protein>
    <submittedName>
        <fullName evidence="3">Uncharacterized protein</fullName>
    </submittedName>
</protein>
<evidence type="ECO:0000256" key="2">
    <source>
        <dbReference type="SAM" id="SignalP"/>
    </source>
</evidence>
<evidence type="ECO:0000313" key="3">
    <source>
        <dbReference type="EMBL" id="MFD1370911.1"/>
    </source>
</evidence>
<gene>
    <name evidence="3" type="ORF">ACFQ5G_36700</name>
</gene>
<keyword evidence="2" id="KW-0732">Signal</keyword>